<accession>A0A0G0SZ62</accession>
<dbReference type="AlphaFoldDB" id="A0A0G0SZ62"/>
<evidence type="ECO:0000313" key="2">
    <source>
        <dbReference type="Proteomes" id="UP000034562"/>
    </source>
</evidence>
<evidence type="ECO:0000313" key="1">
    <source>
        <dbReference type="EMBL" id="KKR70069.1"/>
    </source>
</evidence>
<protein>
    <submittedName>
        <fullName evidence="1">Uncharacterized protein</fullName>
    </submittedName>
</protein>
<dbReference type="EMBL" id="LBZK01000030">
    <property type="protein sequence ID" value="KKR70069.1"/>
    <property type="molecule type" value="Genomic_DNA"/>
</dbReference>
<sequence length="71" mass="7948">MSNEELEPVVVVKPATGSLEEMRKQQEILQDVFRRAAEGHPQHVKIGDNEFVVDQTGGSGVYMKPVEQIKL</sequence>
<dbReference type="Proteomes" id="UP000034562">
    <property type="component" value="Unassembled WGS sequence"/>
</dbReference>
<name>A0A0G0SZ62_9BACT</name>
<proteinExistence type="predicted"/>
<comment type="caution">
    <text evidence="1">The sequence shown here is derived from an EMBL/GenBank/DDBJ whole genome shotgun (WGS) entry which is preliminary data.</text>
</comment>
<gene>
    <name evidence="1" type="ORF">UU12_C0030G0009</name>
</gene>
<reference evidence="1 2" key="1">
    <citation type="journal article" date="2015" name="Nature">
        <title>rRNA introns, odd ribosomes, and small enigmatic genomes across a large radiation of phyla.</title>
        <authorList>
            <person name="Brown C.T."/>
            <person name="Hug L.A."/>
            <person name="Thomas B.C."/>
            <person name="Sharon I."/>
            <person name="Castelle C.J."/>
            <person name="Singh A."/>
            <person name="Wilkins M.J."/>
            <person name="Williams K.H."/>
            <person name="Banfield J.F."/>
        </authorList>
    </citation>
    <scope>NUCLEOTIDE SEQUENCE [LARGE SCALE GENOMIC DNA]</scope>
</reference>
<organism evidence="1 2">
    <name type="scientific">Candidatus Woesebacteria bacterium GW2011_GWA2_40_7b</name>
    <dbReference type="NCBI Taxonomy" id="1618563"/>
    <lineage>
        <taxon>Bacteria</taxon>
        <taxon>Candidatus Woeseibacteriota</taxon>
    </lineage>
</organism>